<evidence type="ECO:0000259" key="2">
    <source>
        <dbReference type="Pfam" id="PF11887"/>
    </source>
</evidence>
<sequence length="363" mass="37214">MTNTPLVRTVAALAAVVPLSGCAAGFQHLEVGTAPPGDSYPLVLRFADAALLPVGGEVRIGQAVVGRVASMRVEDYTAVVEVRIRSDIALPEATGARIELTTPIGDAFVNLRVPPGDEGATLAPGATVDLSQTDRGPDIAQLLALVGNLLNGGGLGQIQSIVAESNAILGGREDAIGDLGRRVDGLLGTLEDRSSSIDTAIDSLADLSRQIGSETGTIDAALRAAAPAVDVLVGERARMLELTRTVHTLSVEVEEVLRRSGTQMSDVVAQLSPILDQIAATGPTLADTMGKVAVARDLVLRAAPGDYMNIDQVVEVDGTVLGVLSEVIPGAAPPVPPPAPAPHAAAPLPDIRGILQIVEGGLR</sequence>
<dbReference type="InterPro" id="IPR052336">
    <property type="entry name" value="MlaD_Phospholipid_Transporter"/>
</dbReference>
<proteinExistence type="predicted"/>
<dbReference type="OrthoDB" id="4368973at2"/>
<dbReference type="GO" id="GO:0005576">
    <property type="term" value="C:extracellular region"/>
    <property type="evidence" value="ECO:0007669"/>
    <property type="project" value="TreeGrafter"/>
</dbReference>
<dbReference type="EMBL" id="FNDN01000001">
    <property type="protein sequence ID" value="SDH11747.1"/>
    <property type="molecule type" value="Genomic_DNA"/>
</dbReference>
<keyword evidence="4" id="KW-1185">Reference proteome</keyword>
<protein>
    <submittedName>
        <fullName evidence="3">Phospholipid/cholesterol/gamma-HCH transport system substrate-binding protein</fullName>
    </submittedName>
</protein>
<dbReference type="Proteomes" id="UP000183263">
    <property type="component" value="Unassembled WGS sequence"/>
</dbReference>
<feature type="domain" description="Mammalian cell entry C-terminal" evidence="2">
    <location>
        <begin position="120"/>
        <end position="307"/>
    </location>
</feature>
<dbReference type="Pfam" id="PF11887">
    <property type="entry name" value="Mce4_CUP1"/>
    <property type="match status" value="1"/>
</dbReference>
<dbReference type="PANTHER" id="PTHR33371">
    <property type="entry name" value="INTERMEMBRANE PHOSPHOLIPID TRANSPORT SYSTEM BINDING PROTEIN MLAD-RELATED"/>
    <property type="match status" value="1"/>
</dbReference>
<dbReference type="AlphaFoldDB" id="A0A1G7ZSY2"/>
<evidence type="ECO:0000259" key="1">
    <source>
        <dbReference type="Pfam" id="PF02470"/>
    </source>
</evidence>
<accession>A0A1G7ZSY2</accession>
<dbReference type="RefSeq" id="WP_072737926.1">
    <property type="nucleotide sequence ID" value="NZ_CP048813.1"/>
</dbReference>
<dbReference type="Pfam" id="PF02470">
    <property type="entry name" value="MlaD"/>
    <property type="match status" value="1"/>
</dbReference>
<organism evidence="3 4">
    <name type="scientific">Rhodococcus triatomae</name>
    <dbReference type="NCBI Taxonomy" id="300028"/>
    <lineage>
        <taxon>Bacteria</taxon>
        <taxon>Bacillati</taxon>
        <taxon>Actinomycetota</taxon>
        <taxon>Actinomycetes</taxon>
        <taxon>Mycobacteriales</taxon>
        <taxon>Nocardiaceae</taxon>
        <taxon>Rhodococcus</taxon>
    </lineage>
</organism>
<dbReference type="PANTHER" id="PTHR33371:SF15">
    <property type="entry name" value="LIPOPROTEIN LPRN"/>
    <property type="match status" value="1"/>
</dbReference>
<reference evidence="3 4" key="1">
    <citation type="submission" date="2016-10" db="EMBL/GenBank/DDBJ databases">
        <authorList>
            <person name="de Groot N.N."/>
        </authorList>
    </citation>
    <scope>NUCLEOTIDE SEQUENCE [LARGE SCALE GENOMIC DNA]</scope>
    <source>
        <strain evidence="3 4">DSM 44892</strain>
    </source>
</reference>
<evidence type="ECO:0000313" key="4">
    <source>
        <dbReference type="Proteomes" id="UP000183263"/>
    </source>
</evidence>
<feature type="domain" description="Mce/MlaD" evidence="1">
    <location>
        <begin position="39"/>
        <end position="112"/>
    </location>
</feature>
<dbReference type="InterPro" id="IPR024516">
    <property type="entry name" value="Mce_C"/>
</dbReference>
<dbReference type="InterPro" id="IPR003399">
    <property type="entry name" value="Mce/MlaD"/>
</dbReference>
<name>A0A1G7ZSY2_9NOCA</name>
<evidence type="ECO:0000313" key="3">
    <source>
        <dbReference type="EMBL" id="SDH11747.1"/>
    </source>
</evidence>
<gene>
    <name evidence="3" type="ORF">SAMN05444695_101208</name>
</gene>